<organism evidence="2 3">
    <name type="scientific">Tagetes erecta</name>
    <name type="common">African marigold</name>
    <dbReference type="NCBI Taxonomy" id="13708"/>
    <lineage>
        <taxon>Eukaryota</taxon>
        <taxon>Viridiplantae</taxon>
        <taxon>Streptophyta</taxon>
        <taxon>Embryophyta</taxon>
        <taxon>Tracheophyta</taxon>
        <taxon>Spermatophyta</taxon>
        <taxon>Magnoliopsida</taxon>
        <taxon>eudicotyledons</taxon>
        <taxon>Gunneridae</taxon>
        <taxon>Pentapetalae</taxon>
        <taxon>asterids</taxon>
        <taxon>campanulids</taxon>
        <taxon>Asterales</taxon>
        <taxon>Asteraceae</taxon>
        <taxon>Asteroideae</taxon>
        <taxon>Heliantheae alliance</taxon>
        <taxon>Tageteae</taxon>
        <taxon>Tagetes</taxon>
    </lineage>
</organism>
<dbReference type="Proteomes" id="UP001229421">
    <property type="component" value="Unassembled WGS sequence"/>
</dbReference>
<dbReference type="InterPro" id="IPR011009">
    <property type="entry name" value="Kinase-like_dom_sf"/>
</dbReference>
<dbReference type="Gene3D" id="1.10.510.10">
    <property type="entry name" value="Transferase(Phosphotransferase) domain 1"/>
    <property type="match status" value="1"/>
</dbReference>
<dbReference type="PRINTS" id="PR00109">
    <property type="entry name" value="TYRKINASE"/>
</dbReference>
<proteinExistence type="predicted"/>
<dbReference type="PANTHER" id="PTHR44329">
    <property type="entry name" value="SERINE/THREONINE-PROTEIN KINASE TNNI3K-RELATED"/>
    <property type="match status" value="1"/>
</dbReference>
<gene>
    <name evidence="2" type="ORF">QVD17_18313</name>
</gene>
<dbReference type="InterPro" id="IPR001245">
    <property type="entry name" value="Ser-Thr/Tyr_kinase_cat_dom"/>
</dbReference>
<dbReference type="GO" id="GO:0004674">
    <property type="term" value="F:protein serine/threonine kinase activity"/>
    <property type="evidence" value="ECO:0007669"/>
    <property type="project" value="TreeGrafter"/>
</dbReference>
<evidence type="ECO:0000313" key="3">
    <source>
        <dbReference type="Proteomes" id="UP001229421"/>
    </source>
</evidence>
<evidence type="ECO:0000313" key="2">
    <source>
        <dbReference type="EMBL" id="KAK1423020.1"/>
    </source>
</evidence>
<feature type="domain" description="Protein kinase" evidence="1">
    <location>
        <begin position="44"/>
        <end position="292"/>
    </location>
</feature>
<dbReference type="InterPro" id="IPR000719">
    <property type="entry name" value="Prot_kinase_dom"/>
</dbReference>
<dbReference type="Pfam" id="PF00069">
    <property type="entry name" value="Pkinase"/>
    <property type="match status" value="1"/>
</dbReference>
<comment type="caution">
    <text evidence="2">The sequence shown here is derived from an EMBL/GenBank/DDBJ whole genome shotgun (WGS) entry which is preliminary data.</text>
</comment>
<accession>A0AAD8KHI9</accession>
<dbReference type="InterPro" id="IPR051681">
    <property type="entry name" value="Ser/Thr_Kinases-Pseudokinases"/>
</dbReference>
<dbReference type="PROSITE" id="PS50011">
    <property type="entry name" value="PROTEIN_KINASE_DOM"/>
    <property type="match status" value="1"/>
</dbReference>
<dbReference type="GO" id="GO:0005524">
    <property type="term" value="F:ATP binding"/>
    <property type="evidence" value="ECO:0007669"/>
    <property type="project" value="InterPro"/>
</dbReference>
<dbReference type="SUPFAM" id="SSF56112">
    <property type="entry name" value="Protein kinase-like (PK-like)"/>
    <property type="match status" value="1"/>
</dbReference>
<dbReference type="PANTHER" id="PTHR44329:SF290">
    <property type="entry name" value="PROTEIN KINASE DOMAIN-CONTAINING PROTEIN"/>
    <property type="match status" value="1"/>
</dbReference>
<name>A0AAD8KHI9_TARER</name>
<dbReference type="AlphaFoldDB" id="A0AAD8KHI9"/>
<dbReference type="PIRSF" id="PIRSF000654">
    <property type="entry name" value="Integrin-linked_kinase"/>
    <property type="match status" value="1"/>
</dbReference>
<dbReference type="EMBL" id="JAUHHV010000005">
    <property type="protein sequence ID" value="KAK1423020.1"/>
    <property type="molecule type" value="Genomic_DNA"/>
</dbReference>
<dbReference type="Gene3D" id="3.30.200.20">
    <property type="entry name" value="Phosphorylase Kinase, domain 1"/>
    <property type="match status" value="1"/>
</dbReference>
<sequence>MNHQSSRSLSRSWNTHQHQLQSHDHIITQQHQPQSHITIDPLKLVLGQVIDRGTLSVVYKGWYQGQTVAVKVFDFGDNEVTKASMESMKIVFKREVDVWKNLDHPNVTKMIGATMSMTMNSENKNIKSKTESDFCIVSEYVERGSLRSYLLKNHNKKLPMKTVFQFALDIAKGLSYLHSKKLIHFDVKPDNILIDSQYNLKLVDFGGSVFKPLGGLFLLCGEIGTRGYMAPEILSRKLCGHKCDVYSFGICLWEIYNCDIAYPYDAGNNTIDVYKKRPRIPMDCPRPLARLM</sequence>
<dbReference type="InterPro" id="IPR008271">
    <property type="entry name" value="Ser/Thr_kinase_AS"/>
</dbReference>
<reference evidence="2" key="1">
    <citation type="journal article" date="2023" name="bioRxiv">
        <title>Improved chromosome-level genome assembly for marigold (Tagetes erecta).</title>
        <authorList>
            <person name="Jiang F."/>
            <person name="Yuan L."/>
            <person name="Wang S."/>
            <person name="Wang H."/>
            <person name="Xu D."/>
            <person name="Wang A."/>
            <person name="Fan W."/>
        </authorList>
    </citation>
    <scope>NUCLEOTIDE SEQUENCE</scope>
    <source>
        <strain evidence="2">WSJ</strain>
        <tissue evidence="2">Leaf</tissue>
    </source>
</reference>
<dbReference type="PROSITE" id="PS00108">
    <property type="entry name" value="PROTEIN_KINASE_ST"/>
    <property type="match status" value="1"/>
</dbReference>
<evidence type="ECO:0000259" key="1">
    <source>
        <dbReference type="PROSITE" id="PS50011"/>
    </source>
</evidence>
<keyword evidence="3" id="KW-1185">Reference proteome</keyword>
<dbReference type="SMART" id="SM00220">
    <property type="entry name" value="S_TKc"/>
    <property type="match status" value="1"/>
</dbReference>
<protein>
    <recommendedName>
        <fullName evidence="1">Protein kinase domain-containing protein</fullName>
    </recommendedName>
</protein>
<dbReference type="GO" id="GO:0005886">
    <property type="term" value="C:plasma membrane"/>
    <property type="evidence" value="ECO:0007669"/>
    <property type="project" value="TreeGrafter"/>
</dbReference>